<dbReference type="InterPro" id="IPR004772">
    <property type="entry name" value="TrkH"/>
</dbReference>
<evidence type="ECO:0000256" key="5">
    <source>
        <dbReference type="ARBA" id="ARBA00022692"/>
    </source>
</evidence>
<evidence type="ECO:0000313" key="16">
    <source>
        <dbReference type="Proteomes" id="UP000285274"/>
    </source>
</evidence>
<dbReference type="AlphaFoldDB" id="A0A395W4Y3"/>
<dbReference type="GeneID" id="66580516"/>
<dbReference type="EMBL" id="QRYQ01000021">
    <property type="protein sequence ID" value="RGU89933.1"/>
    <property type="molecule type" value="Genomic_DNA"/>
</dbReference>
<dbReference type="GO" id="GO:0015379">
    <property type="term" value="F:potassium:chloride symporter activity"/>
    <property type="evidence" value="ECO:0007669"/>
    <property type="project" value="InterPro"/>
</dbReference>
<organism evidence="12 14">
    <name type="scientific">Holdemanella biformis</name>
    <dbReference type="NCBI Taxonomy" id="1735"/>
    <lineage>
        <taxon>Bacteria</taxon>
        <taxon>Bacillati</taxon>
        <taxon>Bacillota</taxon>
        <taxon>Erysipelotrichia</taxon>
        <taxon>Erysipelotrichales</taxon>
        <taxon>Erysipelotrichaceae</taxon>
        <taxon>Holdemanella</taxon>
    </lineage>
</organism>
<evidence type="ECO:0000256" key="2">
    <source>
        <dbReference type="ARBA" id="ARBA00022448"/>
    </source>
</evidence>
<feature type="transmembrane region" description="Helical" evidence="10">
    <location>
        <begin position="75"/>
        <end position="98"/>
    </location>
</feature>
<evidence type="ECO:0000313" key="13">
    <source>
        <dbReference type="EMBL" id="RGW73833.1"/>
    </source>
</evidence>
<dbReference type="Proteomes" id="UP000265489">
    <property type="component" value="Unassembled WGS sequence"/>
</dbReference>
<keyword evidence="8" id="KW-0406">Ion transport</keyword>
<evidence type="ECO:0000313" key="12">
    <source>
        <dbReference type="EMBL" id="RGU89933.1"/>
    </source>
</evidence>
<dbReference type="Proteomes" id="UP000284651">
    <property type="component" value="Unassembled WGS sequence"/>
</dbReference>
<evidence type="ECO:0000256" key="7">
    <source>
        <dbReference type="ARBA" id="ARBA00022989"/>
    </source>
</evidence>
<evidence type="ECO:0000256" key="6">
    <source>
        <dbReference type="ARBA" id="ARBA00022958"/>
    </source>
</evidence>
<feature type="transmembrane region" description="Helical" evidence="10">
    <location>
        <begin position="129"/>
        <end position="150"/>
    </location>
</feature>
<accession>A0A395W4Y3</accession>
<feature type="transmembrane region" description="Helical" evidence="10">
    <location>
        <begin position="12"/>
        <end position="32"/>
    </location>
</feature>
<evidence type="ECO:0000256" key="1">
    <source>
        <dbReference type="ARBA" id="ARBA00004651"/>
    </source>
</evidence>
<feature type="transmembrane region" description="Helical" evidence="10">
    <location>
        <begin position="350"/>
        <end position="371"/>
    </location>
</feature>
<evidence type="ECO:0000313" key="15">
    <source>
        <dbReference type="Proteomes" id="UP000284651"/>
    </source>
</evidence>
<dbReference type="PANTHER" id="PTHR32024:SF1">
    <property type="entry name" value="KTR SYSTEM POTASSIUM UPTAKE PROTEIN B"/>
    <property type="match status" value="1"/>
</dbReference>
<keyword evidence="6" id="KW-0630">Potassium</keyword>
<dbReference type="InterPro" id="IPR003445">
    <property type="entry name" value="Cat_transpt"/>
</dbReference>
<evidence type="ECO:0000313" key="14">
    <source>
        <dbReference type="Proteomes" id="UP000265489"/>
    </source>
</evidence>
<dbReference type="RefSeq" id="WP_003865289.1">
    <property type="nucleotide sequence ID" value="NZ_CABLCL010000080.1"/>
</dbReference>
<dbReference type="GO" id="GO:0005886">
    <property type="term" value="C:plasma membrane"/>
    <property type="evidence" value="ECO:0007669"/>
    <property type="project" value="UniProtKB-SubCell"/>
</dbReference>
<evidence type="ECO:0000313" key="11">
    <source>
        <dbReference type="EMBL" id="RGS45321.1"/>
    </source>
</evidence>
<dbReference type="Pfam" id="PF02386">
    <property type="entry name" value="TrkH"/>
    <property type="match status" value="1"/>
</dbReference>
<protein>
    <submittedName>
        <fullName evidence="12">Trk family potassium uptake protein</fullName>
    </submittedName>
</protein>
<evidence type="ECO:0000256" key="4">
    <source>
        <dbReference type="ARBA" id="ARBA00022538"/>
    </source>
</evidence>
<evidence type="ECO:0000256" key="3">
    <source>
        <dbReference type="ARBA" id="ARBA00022475"/>
    </source>
</evidence>
<keyword evidence="4" id="KW-0633">Potassium transport</keyword>
<dbReference type="PANTHER" id="PTHR32024">
    <property type="entry name" value="TRK SYSTEM POTASSIUM UPTAKE PROTEIN TRKG-RELATED"/>
    <property type="match status" value="1"/>
</dbReference>
<proteinExistence type="predicted"/>
<feature type="transmembrane region" description="Helical" evidence="10">
    <location>
        <begin position="407"/>
        <end position="426"/>
    </location>
</feature>
<dbReference type="EMBL" id="QRVM01000039">
    <property type="protein sequence ID" value="RGS45321.1"/>
    <property type="molecule type" value="Genomic_DNA"/>
</dbReference>
<feature type="transmembrane region" description="Helical" evidence="10">
    <location>
        <begin position="310"/>
        <end position="329"/>
    </location>
</feature>
<gene>
    <name evidence="13" type="ORF">DWV56_08825</name>
    <name evidence="12" type="ORF">DWW32_09890</name>
    <name evidence="11" type="ORF">DWX92_08370</name>
</gene>
<evidence type="ECO:0000256" key="8">
    <source>
        <dbReference type="ARBA" id="ARBA00023065"/>
    </source>
</evidence>
<evidence type="ECO:0000256" key="10">
    <source>
        <dbReference type="SAM" id="Phobius"/>
    </source>
</evidence>
<feature type="transmembrane region" description="Helical" evidence="10">
    <location>
        <begin position="194"/>
        <end position="213"/>
    </location>
</feature>
<keyword evidence="9 10" id="KW-0472">Membrane</keyword>
<sequence>MFKKRMNRITPGQMIILSFATMIFIGACLLMLPFSTNDGRGAPFLDALFTSTSASCVTGLIVHDTAQYWSPFGQLVILTLIQTGGMGVITMAIILSVLGGKKIGFKQRYFMQQSISAPKLGGIIRNTKWILKATLCVEALGAILLGIRFLPRFGLVKGIWYSIFHSISAFCNAGFDLMGTQQAYSSLTSYYGDILISNVIAALIVLGGLGFFVWKDVIQYKRHLHKYSLQSKVVLFTTAALLIISTLYFYINDFSHWNMSLADQINVSIFQAVSPRTAGFNTIDLNKMNQSSILFMTLLMLIGGSPQGTAGGFKTTTLAVLILSIRAVFNHKQNPQCFGRRISIDSLNNATALFMLFMVLFFTGALLISAFDQLPILDALFEAASAIGTVGLTLGITPTLSSASHCILIFLMFFGRVGGLTLLLAISKHQVVANANLPQENITIG</sequence>
<keyword evidence="5 10" id="KW-0812">Transmembrane</keyword>
<name>A0A395W4Y3_9FIRM</name>
<dbReference type="NCBIfam" id="TIGR00933">
    <property type="entry name" value="2a38"/>
    <property type="match status" value="1"/>
</dbReference>
<evidence type="ECO:0000256" key="9">
    <source>
        <dbReference type="ARBA" id="ARBA00023136"/>
    </source>
</evidence>
<keyword evidence="7 10" id="KW-1133">Transmembrane helix</keyword>
<reference evidence="14 15" key="1">
    <citation type="submission" date="2018-08" db="EMBL/GenBank/DDBJ databases">
        <title>A genome reference for cultivated species of the human gut microbiota.</title>
        <authorList>
            <person name="Zou Y."/>
            <person name="Xue W."/>
            <person name="Luo G."/>
        </authorList>
    </citation>
    <scope>NUCLEOTIDE SEQUENCE [LARGE SCALE GENOMIC DNA]</scope>
    <source>
        <strain evidence="13 15">AF10-31</strain>
        <strain evidence="12 14">AF15-20</strain>
        <strain evidence="11 16">AF22-10AC</strain>
    </source>
</reference>
<dbReference type="Proteomes" id="UP000285274">
    <property type="component" value="Unassembled WGS sequence"/>
</dbReference>
<dbReference type="EMBL" id="QSAT01000029">
    <property type="protein sequence ID" value="RGW73833.1"/>
    <property type="molecule type" value="Genomic_DNA"/>
</dbReference>
<feature type="transmembrane region" description="Helical" evidence="10">
    <location>
        <begin position="233"/>
        <end position="251"/>
    </location>
</feature>
<comment type="subcellular location">
    <subcellularLocation>
        <location evidence="1">Cell membrane</location>
        <topology evidence="1">Multi-pass membrane protein</topology>
    </subcellularLocation>
</comment>
<dbReference type="PROSITE" id="PS51257">
    <property type="entry name" value="PROKAR_LIPOPROTEIN"/>
    <property type="match status" value="1"/>
</dbReference>
<keyword evidence="3" id="KW-1003">Cell membrane</keyword>
<keyword evidence="2" id="KW-0813">Transport</keyword>
<comment type="caution">
    <text evidence="12">The sequence shown here is derived from an EMBL/GenBank/DDBJ whole genome shotgun (WGS) entry which is preliminary data.</text>
</comment>